<evidence type="ECO:0000256" key="2">
    <source>
        <dbReference type="ARBA" id="ARBA00023015"/>
    </source>
</evidence>
<keyword evidence="2" id="KW-0805">Transcription regulation</keyword>
<dbReference type="Gene3D" id="1.10.10.10">
    <property type="entry name" value="Winged helix-like DNA-binding domain superfamily/Winged helix DNA-binding domain"/>
    <property type="match status" value="1"/>
</dbReference>
<comment type="similarity">
    <text evidence="1">Belongs to the LysR transcriptional regulatory family.</text>
</comment>
<dbReference type="GO" id="GO:0043565">
    <property type="term" value="F:sequence-specific DNA binding"/>
    <property type="evidence" value="ECO:0007669"/>
    <property type="project" value="TreeGrafter"/>
</dbReference>
<protein>
    <submittedName>
        <fullName evidence="6">LysR family transcriptional regulator</fullName>
    </submittedName>
</protein>
<dbReference type="Pfam" id="PF03466">
    <property type="entry name" value="LysR_substrate"/>
    <property type="match status" value="1"/>
</dbReference>
<dbReference type="SUPFAM" id="SSF46785">
    <property type="entry name" value="Winged helix' DNA-binding domain"/>
    <property type="match status" value="1"/>
</dbReference>
<dbReference type="InterPro" id="IPR000847">
    <property type="entry name" value="LysR_HTH_N"/>
</dbReference>
<dbReference type="AlphaFoldDB" id="A0A9X3XG34"/>
<reference evidence="6 7" key="1">
    <citation type="submission" date="2021-04" db="EMBL/GenBank/DDBJ databases">
        <title>Genome analysis of Polyangium sp.</title>
        <authorList>
            <person name="Li Y."/>
            <person name="Wang J."/>
        </authorList>
    </citation>
    <scope>NUCLEOTIDE SEQUENCE [LARGE SCALE GENOMIC DNA]</scope>
    <source>
        <strain evidence="6 7">SDU14</strain>
    </source>
</reference>
<dbReference type="InterPro" id="IPR036390">
    <property type="entry name" value="WH_DNA-bd_sf"/>
</dbReference>
<dbReference type="GO" id="GO:0003700">
    <property type="term" value="F:DNA-binding transcription factor activity"/>
    <property type="evidence" value="ECO:0007669"/>
    <property type="project" value="InterPro"/>
</dbReference>
<keyword evidence="4" id="KW-0804">Transcription</keyword>
<evidence type="ECO:0000313" key="7">
    <source>
        <dbReference type="Proteomes" id="UP001151081"/>
    </source>
</evidence>
<dbReference type="PANTHER" id="PTHR30537:SF1">
    <property type="entry name" value="HTH-TYPE TRANSCRIPTIONAL REGULATOR PGRR"/>
    <property type="match status" value="1"/>
</dbReference>
<dbReference type="PANTHER" id="PTHR30537">
    <property type="entry name" value="HTH-TYPE TRANSCRIPTIONAL REGULATOR"/>
    <property type="match status" value="1"/>
</dbReference>
<evidence type="ECO:0000259" key="5">
    <source>
        <dbReference type="PROSITE" id="PS50931"/>
    </source>
</evidence>
<dbReference type="PROSITE" id="PS50931">
    <property type="entry name" value="HTH_LYSR"/>
    <property type="match status" value="1"/>
</dbReference>
<organism evidence="6 7">
    <name type="scientific">Polyangium jinanense</name>
    <dbReference type="NCBI Taxonomy" id="2829994"/>
    <lineage>
        <taxon>Bacteria</taxon>
        <taxon>Pseudomonadati</taxon>
        <taxon>Myxococcota</taxon>
        <taxon>Polyangia</taxon>
        <taxon>Polyangiales</taxon>
        <taxon>Polyangiaceae</taxon>
        <taxon>Polyangium</taxon>
    </lineage>
</organism>
<evidence type="ECO:0000256" key="4">
    <source>
        <dbReference type="ARBA" id="ARBA00023163"/>
    </source>
</evidence>
<dbReference type="InterPro" id="IPR005119">
    <property type="entry name" value="LysR_subst-bd"/>
</dbReference>
<keyword evidence="7" id="KW-1185">Reference proteome</keyword>
<accession>A0A9X3XG34</accession>
<comment type="caution">
    <text evidence="6">The sequence shown here is derived from an EMBL/GenBank/DDBJ whole genome shotgun (WGS) entry which is preliminary data.</text>
</comment>
<keyword evidence="3" id="KW-0238">DNA-binding</keyword>
<dbReference type="Pfam" id="PF00126">
    <property type="entry name" value="HTH_1"/>
    <property type="match status" value="1"/>
</dbReference>
<feature type="domain" description="HTH lysR-type" evidence="5">
    <location>
        <begin position="1"/>
        <end position="61"/>
    </location>
</feature>
<dbReference type="Gene3D" id="3.40.190.290">
    <property type="match status" value="1"/>
</dbReference>
<dbReference type="CDD" id="cd08474">
    <property type="entry name" value="PBP2_CrgA_like_5"/>
    <property type="match status" value="1"/>
</dbReference>
<dbReference type="FunFam" id="1.10.10.10:FF:000001">
    <property type="entry name" value="LysR family transcriptional regulator"/>
    <property type="match status" value="1"/>
</dbReference>
<proteinExistence type="inferred from homology"/>
<dbReference type="InterPro" id="IPR036388">
    <property type="entry name" value="WH-like_DNA-bd_sf"/>
</dbReference>
<gene>
    <name evidence="6" type="ORF">KEG57_43230</name>
</gene>
<dbReference type="EMBL" id="JAGTJJ010000052">
    <property type="protein sequence ID" value="MDC3987361.1"/>
    <property type="molecule type" value="Genomic_DNA"/>
</dbReference>
<dbReference type="Proteomes" id="UP001151081">
    <property type="component" value="Unassembled WGS sequence"/>
</dbReference>
<evidence type="ECO:0000256" key="1">
    <source>
        <dbReference type="ARBA" id="ARBA00009437"/>
    </source>
</evidence>
<dbReference type="InterPro" id="IPR058163">
    <property type="entry name" value="LysR-type_TF_proteobact-type"/>
</dbReference>
<evidence type="ECO:0000313" key="6">
    <source>
        <dbReference type="EMBL" id="MDC3987361.1"/>
    </source>
</evidence>
<dbReference type="RefSeq" id="WP_272426816.1">
    <property type="nucleotide sequence ID" value="NZ_JAGTJJ010000052.1"/>
</dbReference>
<name>A0A9X3XG34_9BACT</name>
<dbReference type="PRINTS" id="PR00039">
    <property type="entry name" value="HTHLYSR"/>
</dbReference>
<sequence length="304" mass="33906">MRDDHLDGLLAFLTVAEKRSFTAAGAELGVTPSAVSQKLRQLEERLGVRLLQRTTRSVGLTEAGQRFFERVRPAIDDVGAAIEGLNEFRDRPAGTLRLNVPRIAAEMVIEPVLASFLAAYPEIRVEVGIDDALANLVESGFDAGIRLGETLDKEMVAVRIGPDLRMAVVGAPAYFVAHGVPKHPRELHRHDCILYRQPTSGVIYKWEFDEEGKEFEIAVEGRVTANDAALMVRAALDGLGLAYVMEDYVRDELREGRLTRVLEAFCVPFPGFHLYYPSRSQMPLKLKVFVDFLRARRASSKRGR</sequence>
<evidence type="ECO:0000256" key="3">
    <source>
        <dbReference type="ARBA" id="ARBA00023125"/>
    </source>
</evidence>
<dbReference type="GO" id="GO:0006351">
    <property type="term" value="P:DNA-templated transcription"/>
    <property type="evidence" value="ECO:0007669"/>
    <property type="project" value="TreeGrafter"/>
</dbReference>
<dbReference type="SUPFAM" id="SSF53850">
    <property type="entry name" value="Periplasmic binding protein-like II"/>
    <property type="match status" value="1"/>
</dbReference>